<feature type="non-terminal residue" evidence="2">
    <location>
        <position position="105"/>
    </location>
</feature>
<dbReference type="AlphaFoldDB" id="A0A0F9DPW9"/>
<protein>
    <submittedName>
        <fullName evidence="2">Uncharacterized protein</fullName>
    </submittedName>
</protein>
<accession>A0A0F9DPW9</accession>
<gene>
    <name evidence="2" type="ORF">LCGC14_2170980</name>
</gene>
<dbReference type="EMBL" id="LAZR01028030">
    <property type="protein sequence ID" value="KKL63848.1"/>
    <property type="molecule type" value="Genomic_DNA"/>
</dbReference>
<organism evidence="2">
    <name type="scientific">marine sediment metagenome</name>
    <dbReference type="NCBI Taxonomy" id="412755"/>
    <lineage>
        <taxon>unclassified sequences</taxon>
        <taxon>metagenomes</taxon>
        <taxon>ecological metagenomes</taxon>
    </lineage>
</organism>
<reference evidence="2" key="1">
    <citation type="journal article" date="2015" name="Nature">
        <title>Complex archaea that bridge the gap between prokaryotes and eukaryotes.</title>
        <authorList>
            <person name="Spang A."/>
            <person name="Saw J.H."/>
            <person name="Jorgensen S.L."/>
            <person name="Zaremba-Niedzwiedzka K."/>
            <person name="Martijn J."/>
            <person name="Lind A.E."/>
            <person name="van Eijk R."/>
            <person name="Schleper C."/>
            <person name="Guy L."/>
            <person name="Ettema T.J."/>
        </authorList>
    </citation>
    <scope>NUCLEOTIDE SEQUENCE</scope>
</reference>
<feature type="region of interest" description="Disordered" evidence="1">
    <location>
        <begin position="1"/>
        <end position="21"/>
    </location>
</feature>
<evidence type="ECO:0000313" key="2">
    <source>
        <dbReference type="EMBL" id="KKL63848.1"/>
    </source>
</evidence>
<comment type="caution">
    <text evidence="2">The sequence shown here is derived from an EMBL/GenBank/DDBJ whole genome shotgun (WGS) entry which is preliminary data.</text>
</comment>
<sequence length="105" mass="11863">MLPGERSTNEQEDAMSRAQTPTKLPLATWAKILQMNPLHFEGVNIPEQTVVYCNTAMMQHNWQASDAVSREEIADALECARRIRPALTMGEEPHAAWSILMRTLN</sequence>
<evidence type="ECO:0000256" key="1">
    <source>
        <dbReference type="SAM" id="MobiDB-lite"/>
    </source>
</evidence>
<proteinExistence type="predicted"/>
<name>A0A0F9DPW9_9ZZZZ</name>